<proteinExistence type="predicted"/>
<dbReference type="Pfam" id="PF07484">
    <property type="entry name" value="Collar"/>
    <property type="match status" value="1"/>
</dbReference>
<evidence type="ECO:0000259" key="1">
    <source>
        <dbReference type="Pfam" id="PF07484"/>
    </source>
</evidence>
<dbReference type="RefSeq" id="WP_046292831.1">
    <property type="nucleotide sequence ID" value="NZ_CP011253.3"/>
</dbReference>
<dbReference type="Gene3D" id="3.90.1340.10">
    <property type="entry name" value="Phage tail collar domain"/>
    <property type="match status" value="1"/>
</dbReference>
<evidence type="ECO:0000313" key="2">
    <source>
        <dbReference type="EMBL" id="AKC71732.1"/>
    </source>
</evidence>
<gene>
    <name evidence="2" type="ORF">MB84_23220</name>
</gene>
<feature type="domain" description="Phage tail collar" evidence="1">
    <location>
        <begin position="6"/>
        <end position="62"/>
    </location>
</feature>
<name>A0A0E3YFT2_9BURK</name>
<protein>
    <submittedName>
        <fullName evidence="2">Phage tail protein</fullName>
    </submittedName>
</protein>
<accession>A0A0E3YFT2</accession>
<dbReference type="HOGENOM" id="CLU_087872_1_1_4"/>
<reference evidence="2" key="1">
    <citation type="submission" date="2016-06" db="EMBL/GenBank/DDBJ databases">
        <title>Pandoraea oxalativorans DSM 23570 Genome Sequencing.</title>
        <authorList>
            <person name="Ee R."/>
            <person name="Lim Y.-L."/>
            <person name="Yong D."/>
            <person name="Yin W.-F."/>
            <person name="Chan K.-G."/>
        </authorList>
    </citation>
    <scope>NUCLEOTIDE SEQUENCE</scope>
    <source>
        <strain evidence="2">DSM 23570</strain>
    </source>
</reference>
<dbReference type="AlphaFoldDB" id="A0A0E3YFT2"/>
<keyword evidence="3" id="KW-1185">Reference proteome</keyword>
<dbReference type="KEGG" id="pox:MB84_23220"/>
<dbReference type="EMBL" id="CP011253">
    <property type="protein sequence ID" value="AKC71732.1"/>
    <property type="molecule type" value="Genomic_DNA"/>
</dbReference>
<dbReference type="InterPro" id="IPR011083">
    <property type="entry name" value="Phage_tail_collar_dom"/>
</dbReference>
<dbReference type="Proteomes" id="UP000035050">
    <property type="component" value="Chromosome"/>
</dbReference>
<sequence length="177" mass="18301">MTPYYGEIRMFAGDFAPQGWLLCDGTVLNISDYEVLFAVIGTSYGGNGTSTFALPDLRHQVPIGVGQGLGMTNRVLGQKVGSATVTLTSADVPGHSHTVNATTTDASAPAPAEGMMLAKTTANFYDAGTRNPPSKAGLSPKAIKPAGNAEPTAHDNIMPTATVNYIIAVNGIYPSQG</sequence>
<dbReference type="InterPro" id="IPR037053">
    <property type="entry name" value="Phage_tail_collar_dom_sf"/>
</dbReference>
<organism evidence="2 3">
    <name type="scientific">Pandoraea oxalativorans</name>
    <dbReference type="NCBI Taxonomy" id="573737"/>
    <lineage>
        <taxon>Bacteria</taxon>
        <taxon>Pseudomonadati</taxon>
        <taxon>Pseudomonadota</taxon>
        <taxon>Betaproteobacteria</taxon>
        <taxon>Burkholderiales</taxon>
        <taxon>Burkholderiaceae</taxon>
        <taxon>Pandoraea</taxon>
    </lineage>
</organism>
<dbReference type="PATRIC" id="fig|573737.6.peg.411"/>
<dbReference type="SUPFAM" id="SSF88874">
    <property type="entry name" value="Receptor-binding domain of short tail fibre protein gp12"/>
    <property type="match status" value="1"/>
</dbReference>
<dbReference type="OrthoDB" id="9810174at2"/>
<evidence type="ECO:0000313" key="3">
    <source>
        <dbReference type="Proteomes" id="UP000035050"/>
    </source>
</evidence>